<dbReference type="PROSITE" id="PS50056">
    <property type="entry name" value="TYR_PHOSPHATASE_2"/>
    <property type="match status" value="1"/>
</dbReference>
<dbReference type="GO" id="GO:0005829">
    <property type="term" value="C:cytosol"/>
    <property type="evidence" value="ECO:0007669"/>
    <property type="project" value="TreeGrafter"/>
</dbReference>
<dbReference type="CDD" id="cd14497">
    <property type="entry name" value="PTP_PTEN-like"/>
    <property type="match status" value="1"/>
</dbReference>
<gene>
    <name evidence="5" type="ORF">SteCoe_37194</name>
</gene>
<evidence type="ECO:0000313" key="6">
    <source>
        <dbReference type="Proteomes" id="UP000187209"/>
    </source>
</evidence>
<proteinExistence type="predicted"/>
<accession>A0A1R2ANS0</accession>
<dbReference type="InterPro" id="IPR035892">
    <property type="entry name" value="C2_domain_sf"/>
</dbReference>
<dbReference type="GO" id="GO:0016314">
    <property type="term" value="F:phosphatidylinositol-3,4,5-trisphosphate 3-phosphatase activity"/>
    <property type="evidence" value="ECO:0007669"/>
    <property type="project" value="TreeGrafter"/>
</dbReference>
<keyword evidence="1" id="KW-0378">Hydrolase</keyword>
<dbReference type="InterPro" id="IPR000242">
    <property type="entry name" value="PTP_cat"/>
</dbReference>
<dbReference type="InterPro" id="IPR029021">
    <property type="entry name" value="Prot-tyrosine_phosphatase-like"/>
</dbReference>
<dbReference type="PROSITE" id="PS51182">
    <property type="entry name" value="C2_TENSIN"/>
    <property type="match status" value="1"/>
</dbReference>
<organism evidence="5 6">
    <name type="scientific">Stentor coeruleus</name>
    <dbReference type="NCBI Taxonomy" id="5963"/>
    <lineage>
        <taxon>Eukaryota</taxon>
        <taxon>Sar</taxon>
        <taxon>Alveolata</taxon>
        <taxon>Ciliophora</taxon>
        <taxon>Postciliodesmatophora</taxon>
        <taxon>Heterotrichea</taxon>
        <taxon>Heterotrichida</taxon>
        <taxon>Stentoridae</taxon>
        <taxon>Stentor</taxon>
    </lineage>
</organism>
<dbReference type="SUPFAM" id="SSF49562">
    <property type="entry name" value="C2 domain (Calcium/lipid-binding domain, CaLB)"/>
    <property type="match status" value="1"/>
</dbReference>
<evidence type="ECO:0000256" key="1">
    <source>
        <dbReference type="ARBA" id="ARBA00022801"/>
    </source>
</evidence>
<dbReference type="Gene3D" id="2.60.40.1110">
    <property type="match status" value="1"/>
</dbReference>
<evidence type="ECO:0000313" key="5">
    <source>
        <dbReference type="EMBL" id="OMJ66085.1"/>
    </source>
</evidence>
<dbReference type="Gene3D" id="3.90.190.10">
    <property type="entry name" value="Protein tyrosine phosphatase superfamily"/>
    <property type="match status" value="1"/>
</dbReference>
<dbReference type="GO" id="GO:0004725">
    <property type="term" value="F:protein tyrosine phosphatase activity"/>
    <property type="evidence" value="ECO:0007669"/>
    <property type="project" value="InterPro"/>
</dbReference>
<comment type="caution">
    <text evidence="5">The sequence shown here is derived from an EMBL/GenBank/DDBJ whole genome shotgun (WGS) entry which is preliminary data.</text>
</comment>
<evidence type="ECO:0000259" key="3">
    <source>
        <dbReference type="PROSITE" id="PS51181"/>
    </source>
</evidence>
<dbReference type="PANTHER" id="PTHR12305">
    <property type="entry name" value="PHOSPHATASE WITH HOMOLOGY TO TENSIN"/>
    <property type="match status" value="1"/>
</dbReference>
<protein>
    <recommendedName>
        <fullName evidence="7">Phosphatidylinositol-3,4,5-trisphosphate 3-phosphatase</fullName>
    </recommendedName>
</protein>
<dbReference type="EMBL" id="MPUH01001824">
    <property type="protein sequence ID" value="OMJ66085.1"/>
    <property type="molecule type" value="Genomic_DNA"/>
</dbReference>
<name>A0A1R2ANS0_9CILI</name>
<dbReference type="PANTHER" id="PTHR12305:SF60">
    <property type="entry name" value="PHOSPHATIDYLINOSITOL 3,4,5-TRISPHOSPHATE 3-PHOSPHATASE TPTE2-RELATED"/>
    <property type="match status" value="1"/>
</dbReference>
<dbReference type="InterPro" id="IPR014020">
    <property type="entry name" value="Tensin_C2-dom"/>
</dbReference>
<feature type="domain" description="Phosphatase tensin-type" evidence="3">
    <location>
        <begin position="14"/>
        <end position="184"/>
    </location>
</feature>
<dbReference type="InterPro" id="IPR051281">
    <property type="entry name" value="Dual-spec_lipid-protein_phosph"/>
</dbReference>
<dbReference type="Pfam" id="PF10409">
    <property type="entry name" value="PTEN_C2"/>
    <property type="match status" value="1"/>
</dbReference>
<dbReference type="SUPFAM" id="SSF52799">
    <property type="entry name" value="(Phosphotyrosine protein) phosphatases II"/>
    <property type="match status" value="1"/>
</dbReference>
<dbReference type="PROSITE" id="PS51181">
    <property type="entry name" value="PPASE_TENSIN"/>
    <property type="match status" value="1"/>
</dbReference>
<dbReference type="OrthoDB" id="16692at2759"/>
<dbReference type="AlphaFoldDB" id="A0A1R2ANS0"/>
<evidence type="ECO:0000259" key="2">
    <source>
        <dbReference type="PROSITE" id="PS50056"/>
    </source>
</evidence>
<evidence type="ECO:0000259" key="4">
    <source>
        <dbReference type="PROSITE" id="PS51182"/>
    </source>
</evidence>
<dbReference type="Proteomes" id="UP000187209">
    <property type="component" value="Unassembled WGS sequence"/>
</dbReference>
<sequence>MINFLREKVSGSKIRYNKQGFNLDLSYITPRIIAMSLPGEGIHKVYRNSINSVSKFLKENHDGKFKIFNLSGIRYDYEKFSNNVLEYSWDDHFPPSIDLLFRACQDIHYWLCKDVENVIAVNCLAGKGRTGTLICCYMIFCGRFESPEQVLEYYKMKRFHIGGGVTQPSQIRYIKYFASILFSQIRSPLIVQLDKINIKTASHALGLTTKPIFSLKSNNKIIYTNKKSSRDRQTTLHDLWFQETLYEIDTIQGELFLQGDIQGFLNHWGLLKLKKHCRFTFNTAFIDNSMELHFSKSQLDPDIFKNSKNFHESFEIILNFKQFCQCKSSMYPKDRCNKCKMLFNQSELEKWVIIKETIDDRIKQDPKIILFKYLENDDVDETLNKLYEEYEVISDENAE</sequence>
<dbReference type="InterPro" id="IPR000387">
    <property type="entry name" value="Tyr_Pase_dom"/>
</dbReference>
<keyword evidence="6" id="KW-1185">Reference proteome</keyword>
<reference evidence="5 6" key="1">
    <citation type="submission" date="2016-11" db="EMBL/GenBank/DDBJ databases">
        <title>The macronuclear genome of Stentor coeruleus: a giant cell with tiny introns.</title>
        <authorList>
            <person name="Slabodnick M."/>
            <person name="Ruby J.G."/>
            <person name="Reiff S.B."/>
            <person name="Swart E.C."/>
            <person name="Gosai S."/>
            <person name="Prabakaran S."/>
            <person name="Witkowska E."/>
            <person name="Larue G.E."/>
            <person name="Fisher S."/>
            <person name="Freeman R.M."/>
            <person name="Gunawardena J."/>
            <person name="Chu W."/>
            <person name="Stover N.A."/>
            <person name="Gregory B.D."/>
            <person name="Nowacki M."/>
            <person name="Derisi J."/>
            <person name="Roy S.W."/>
            <person name="Marshall W.F."/>
            <person name="Sood P."/>
        </authorList>
    </citation>
    <scope>NUCLEOTIDE SEQUENCE [LARGE SCALE GENOMIC DNA]</scope>
    <source>
        <strain evidence="5">WM001</strain>
    </source>
</reference>
<feature type="domain" description="Tyrosine specific protein phosphatases" evidence="2">
    <location>
        <begin position="91"/>
        <end position="172"/>
    </location>
</feature>
<dbReference type="Pfam" id="PF00102">
    <property type="entry name" value="Y_phosphatase"/>
    <property type="match status" value="1"/>
</dbReference>
<feature type="domain" description="C2 tensin-type" evidence="4">
    <location>
        <begin position="186"/>
        <end position="323"/>
    </location>
</feature>
<dbReference type="InterPro" id="IPR029023">
    <property type="entry name" value="Tensin_phosphatase"/>
</dbReference>
<evidence type="ECO:0008006" key="7">
    <source>
        <dbReference type="Google" id="ProtNLM"/>
    </source>
</evidence>
<dbReference type="SMART" id="SM01326">
    <property type="entry name" value="PTEN_C2"/>
    <property type="match status" value="1"/>
</dbReference>